<gene>
    <name evidence="1" type="ORF">XAT740_LOCUS49410</name>
</gene>
<reference evidence="1" key="1">
    <citation type="submission" date="2021-02" db="EMBL/GenBank/DDBJ databases">
        <authorList>
            <person name="Nowell W R."/>
        </authorList>
    </citation>
    <scope>NUCLEOTIDE SEQUENCE</scope>
</reference>
<dbReference type="EMBL" id="CAJNOR010007308">
    <property type="protein sequence ID" value="CAF1614847.1"/>
    <property type="molecule type" value="Genomic_DNA"/>
</dbReference>
<protein>
    <submittedName>
        <fullName evidence="1">Uncharacterized protein</fullName>
    </submittedName>
</protein>
<proteinExistence type="predicted"/>
<sequence>MCGMPPGVMSYLPKPMGLSQPRFFFPPTVIPASRSTRPWWSTTAAAGRIRSQTGGQTMDTIMPPNNQAAYKSSIVVAVQKPLRPAALLMLHQRKQNTH</sequence>
<accession>A0A816BYD0</accession>
<dbReference type="Proteomes" id="UP000663828">
    <property type="component" value="Unassembled WGS sequence"/>
</dbReference>
<comment type="caution">
    <text evidence="1">The sequence shown here is derived from an EMBL/GenBank/DDBJ whole genome shotgun (WGS) entry which is preliminary data.</text>
</comment>
<evidence type="ECO:0000313" key="1">
    <source>
        <dbReference type="EMBL" id="CAF1614847.1"/>
    </source>
</evidence>
<name>A0A816BYD0_ADIRI</name>
<dbReference type="AlphaFoldDB" id="A0A816BYD0"/>
<organism evidence="1 2">
    <name type="scientific">Adineta ricciae</name>
    <name type="common">Rotifer</name>
    <dbReference type="NCBI Taxonomy" id="249248"/>
    <lineage>
        <taxon>Eukaryota</taxon>
        <taxon>Metazoa</taxon>
        <taxon>Spiralia</taxon>
        <taxon>Gnathifera</taxon>
        <taxon>Rotifera</taxon>
        <taxon>Eurotatoria</taxon>
        <taxon>Bdelloidea</taxon>
        <taxon>Adinetida</taxon>
        <taxon>Adinetidae</taxon>
        <taxon>Adineta</taxon>
    </lineage>
</organism>
<evidence type="ECO:0000313" key="2">
    <source>
        <dbReference type="Proteomes" id="UP000663828"/>
    </source>
</evidence>
<keyword evidence="2" id="KW-1185">Reference proteome</keyword>